<keyword evidence="2" id="KW-1185">Reference proteome</keyword>
<dbReference type="EMBL" id="CAJHJT010000012">
    <property type="protein sequence ID" value="CAD7000662.1"/>
    <property type="molecule type" value="Genomic_DNA"/>
</dbReference>
<proteinExistence type="predicted"/>
<evidence type="ECO:0000313" key="1">
    <source>
        <dbReference type="EMBL" id="CAD7000662.1"/>
    </source>
</evidence>
<name>A0A811UN82_CERCA</name>
<accession>A0A811UN82</accession>
<organism evidence="1 2">
    <name type="scientific">Ceratitis capitata</name>
    <name type="common">Mediterranean fruit fly</name>
    <name type="synonym">Tephritis capitata</name>
    <dbReference type="NCBI Taxonomy" id="7213"/>
    <lineage>
        <taxon>Eukaryota</taxon>
        <taxon>Metazoa</taxon>
        <taxon>Ecdysozoa</taxon>
        <taxon>Arthropoda</taxon>
        <taxon>Hexapoda</taxon>
        <taxon>Insecta</taxon>
        <taxon>Pterygota</taxon>
        <taxon>Neoptera</taxon>
        <taxon>Endopterygota</taxon>
        <taxon>Diptera</taxon>
        <taxon>Brachycera</taxon>
        <taxon>Muscomorpha</taxon>
        <taxon>Tephritoidea</taxon>
        <taxon>Tephritidae</taxon>
        <taxon>Ceratitis</taxon>
        <taxon>Ceratitis</taxon>
    </lineage>
</organism>
<dbReference type="Proteomes" id="UP000606786">
    <property type="component" value="Unassembled WGS sequence"/>
</dbReference>
<dbReference type="AlphaFoldDB" id="A0A811UN82"/>
<sequence length="61" mass="6554">MSSSSVTDAATATTAATAATTIATFHSNCGNEEEKKLFYHEFSRIGHSMAINLQFLAALMR</sequence>
<protein>
    <submittedName>
        <fullName evidence="1">(Mediterranean fruit fly) hypothetical protein</fullName>
    </submittedName>
</protein>
<reference evidence="1" key="1">
    <citation type="submission" date="2020-11" db="EMBL/GenBank/DDBJ databases">
        <authorList>
            <person name="Whitehead M."/>
        </authorList>
    </citation>
    <scope>NUCLEOTIDE SEQUENCE</scope>
    <source>
        <strain evidence="1">EGII</strain>
    </source>
</reference>
<comment type="caution">
    <text evidence="1">The sequence shown here is derived from an EMBL/GenBank/DDBJ whole genome shotgun (WGS) entry which is preliminary data.</text>
</comment>
<evidence type="ECO:0000313" key="2">
    <source>
        <dbReference type="Proteomes" id="UP000606786"/>
    </source>
</evidence>
<gene>
    <name evidence="1" type="ORF">CCAP1982_LOCUS9136</name>
</gene>